<organism evidence="6 7">
    <name type="scientific">Mollisia scopiformis</name>
    <name type="common">Conifer needle endophyte fungus</name>
    <name type="synonym">Phialocephala scopiformis</name>
    <dbReference type="NCBI Taxonomy" id="149040"/>
    <lineage>
        <taxon>Eukaryota</taxon>
        <taxon>Fungi</taxon>
        <taxon>Dikarya</taxon>
        <taxon>Ascomycota</taxon>
        <taxon>Pezizomycotina</taxon>
        <taxon>Leotiomycetes</taxon>
        <taxon>Helotiales</taxon>
        <taxon>Mollisiaceae</taxon>
        <taxon>Mollisia</taxon>
    </lineage>
</organism>
<dbReference type="GeneID" id="28824006"/>
<dbReference type="Gene3D" id="3.100.10.10">
    <property type="match status" value="1"/>
</dbReference>
<feature type="compositionally biased region" description="Gly residues" evidence="4">
    <location>
        <begin position="58"/>
        <end position="70"/>
    </location>
</feature>
<keyword evidence="3" id="KW-0687">Ribonucleoprotein</keyword>
<dbReference type="FunCoup" id="A0A194XP71">
    <property type="interactions" value="613"/>
</dbReference>
<feature type="region of interest" description="Disordered" evidence="4">
    <location>
        <begin position="49"/>
        <end position="88"/>
    </location>
</feature>
<dbReference type="GO" id="GO:0006412">
    <property type="term" value="P:translation"/>
    <property type="evidence" value="ECO:0007669"/>
    <property type="project" value="InterPro"/>
</dbReference>
<dbReference type="RefSeq" id="XP_018076400.1">
    <property type="nucleotide sequence ID" value="XM_018214280.1"/>
</dbReference>
<dbReference type="PANTHER" id="PTHR12934">
    <property type="entry name" value="50S RIBOSOMAL PROTEIN L15"/>
    <property type="match status" value="1"/>
</dbReference>
<dbReference type="EMBL" id="KQ947407">
    <property type="protein sequence ID" value="KUJ22045.1"/>
    <property type="molecule type" value="Genomic_DNA"/>
</dbReference>
<dbReference type="HAMAP" id="MF_01341">
    <property type="entry name" value="Ribosomal_uL15"/>
    <property type="match status" value="1"/>
</dbReference>
<dbReference type="InterPro" id="IPR005749">
    <property type="entry name" value="Ribosomal_uL15_bac-type"/>
</dbReference>
<dbReference type="NCBIfam" id="TIGR01071">
    <property type="entry name" value="rplO_bact"/>
    <property type="match status" value="1"/>
</dbReference>
<gene>
    <name evidence="6" type="ORF">LY89DRAFT_681380</name>
</gene>
<dbReference type="KEGG" id="psco:LY89DRAFT_681380"/>
<keyword evidence="7" id="KW-1185">Reference proteome</keyword>
<dbReference type="GO" id="GO:0005762">
    <property type="term" value="C:mitochondrial large ribosomal subunit"/>
    <property type="evidence" value="ECO:0007669"/>
    <property type="project" value="EnsemblFungi"/>
</dbReference>
<evidence type="ECO:0000256" key="2">
    <source>
        <dbReference type="ARBA" id="ARBA00022980"/>
    </source>
</evidence>
<protein>
    <submittedName>
        <fullName evidence="6">Ribosomal protein L15</fullName>
    </submittedName>
</protein>
<evidence type="ECO:0000256" key="3">
    <source>
        <dbReference type="ARBA" id="ARBA00023274"/>
    </source>
</evidence>
<name>A0A194XP71_MOLSC</name>
<comment type="similarity">
    <text evidence="1">Belongs to the universal ribosomal protein uL15 family.</text>
</comment>
<sequence length="296" mass="31999">MPPRLSSLTAACRIAPTARSPIAAFLVPFTQSRNASILATLSDNVGAYNKRIRRGRGPSSGKGKTSGRGQKGQKAHGKVPARFQGGQTPQEIVHGTRGFENPFSVEMSPINLDRIQSWIDQGRLDPTKPITLNELAKSRCLHGIKDGVKLLARGKEELKTPINILVSRASTAAIEAIEALGGTVTTRYYTKDSIKRLLKGESENSFTPLSLAPAPTGESPILNMAASASRFSYRLPDPTSRKDLEYYRDSAHRGYLSHLVEEGHGPSLFFKTPGTGARRKAKKPGVAAAAGENKLW</sequence>
<dbReference type="InterPro" id="IPR021131">
    <property type="entry name" value="Ribosomal_uL15/eL18"/>
</dbReference>
<feature type="region of interest" description="Disordered" evidence="4">
    <location>
        <begin position="272"/>
        <end position="296"/>
    </location>
</feature>
<reference evidence="6 7" key="1">
    <citation type="submission" date="2015-10" db="EMBL/GenBank/DDBJ databases">
        <title>Full genome of DAOMC 229536 Phialocephala scopiformis, a fungal endophyte of spruce producing the potent anti-insectan compound rugulosin.</title>
        <authorList>
            <consortium name="DOE Joint Genome Institute"/>
            <person name="Walker A.K."/>
            <person name="Frasz S.L."/>
            <person name="Seifert K.A."/>
            <person name="Miller J.D."/>
            <person name="Mondo S.J."/>
            <person name="Labutti K."/>
            <person name="Lipzen A."/>
            <person name="Dockter R."/>
            <person name="Kennedy M."/>
            <person name="Grigoriev I.V."/>
            <person name="Spatafora J.W."/>
        </authorList>
    </citation>
    <scope>NUCLEOTIDE SEQUENCE [LARGE SCALE GENOMIC DNA]</scope>
    <source>
        <strain evidence="6 7">CBS 120377</strain>
    </source>
</reference>
<accession>A0A194XP71</accession>
<dbReference type="InterPro" id="IPR036227">
    <property type="entry name" value="Ribosomal_uL15/eL18_sf"/>
</dbReference>
<feature type="domain" description="Large ribosomal subunit protein uL15/eL18" evidence="5">
    <location>
        <begin position="109"/>
        <end position="185"/>
    </location>
</feature>
<evidence type="ECO:0000256" key="4">
    <source>
        <dbReference type="SAM" id="MobiDB-lite"/>
    </source>
</evidence>
<dbReference type="InterPro" id="IPR030878">
    <property type="entry name" value="Ribosomal_uL15"/>
</dbReference>
<dbReference type="InParanoid" id="A0A194XP71"/>
<dbReference type="AlphaFoldDB" id="A0A194XP71"/>
<dbReference type="FunFam" id="3.100.10.10:FF:000011">
    <property type="entry name" value="50S ribosomal subunit protein L15"/>
    <property type="match status" value="1"/>
</dbReference>
<dbReference type="Pfam" id="PF00828">
    <property type="entry name" value="Ribosomal_L27A"/>
    <property type="match status" value="1"/>
</dbReference>
<keyword evidence="2 6" id="KW-0689">Ribosomal protein</keyword>
<dbReference type="OrthoDB" id="361383at2759"/>
<evidence type="ECO:0000256" key="1">
    <source>
        <dbReference type="ARBA" id="ARBA00007320"/>
    </source>
</evidence>
<dbReference type="SUPFAM" id="SSF52080">
    <property type="entry name" value="Ribosomal proteins L15p and L18e"/>
    <property type="match status" value="1"/>
</dbReference>
<evidence type="ECO:0000313" key="7">
    <source>
        <dbReference type="Proteomes" id="UP000070700"/>
    </source>
</evidence>
<dbReference type="GO" id="GO:0003735">
    <property type="term" value="F:structural constituent of ribosome"/>
    <property type="evidence" value="ECO:0007669"/>
    <property type="project" value="EnsemblFungi"/>
</dbReference>
<dbReference type="Proteomes" id="UP000070700">
    <property type="component" value="Unassembled WGS sequence"/>
</dbReference>
<dbReference type="STRING" id="149040.A0A194XP71"/>
<evidence type="ECO:0000313" key="6">
    <source>
        <dbReference type="EMBL" id="KUJ22045.1"/>
    </source>
</evidence>
<evidence type="ECO:0000259" key="5">
    <source>
        <dbReference type="Pfam" id="PF00828"/>
    </source>
</evidence>
<feature type="compositionally biased region" description="Low complexity" evidence="4">
    <location>
        <begin position="284"/>
        <end position="296"/>
    </location>
</feature>
<dbReference type="PANTHER" id="PTHR12934:SF11">
    <property type="entry name" value="LARGE RIBOSOMAL SUBUNIT PROTEIN UL15M"/>
    <property type="match status" value="1"/>
</dbReference>
<proteinExistence type="inferred from homology"/>